<dbReference type="EMBL" id="CP002218">
    <property type="protein sequence ID" value="ADN59585.1"/>
    <property type="molecule type" value="Genomic_DNA"/>
</dbReference>
<accession>E1TI77</accession>
<gene>
    <name evidence="3" type="ordered locus">BC1003_3645</name>
</gene>
<feature type="region of interest" description="Disordered" evidence="1">
    <location>
        <begin position="409"/>
        <end position="464"/>
    </location>
</feature>
<dbReference type="KEGG" id="bgf:BC1003_3645"/>
<dbReference type="eggNOG" id="ENOG5032S5D">
    <property type="taxonomic scope" value="Bacteria"/>
</dbReference>
<protein>
    <submittedName>
        <fullName evidence="3">Secretion-associated protein</fullName>
    </submittedName>
</protein>
<keyword evidence="2" id="KW-0812">Transmembrane</keyword>
<sequence length="464" mass="48545">MTKLLRILTGVHAGAELRLSAGIHRIGADDDADIRISDWRGDDVSLVVDASGVVSARRMRPVVVLAEGEPCSEPLSDADTGAHNSTRTHANEGNDGEQGARHAAQNDDEPGTVILLEFVPMQFGDTVICIGSDDAAWPSDLELLSTLLVKPDQTRRAAERSRRRKMTGVVSACAMLGAVLVIGSVMLTTAVSRAALPRDAGDLAQRVNLELAAVHMKELHAQVRGSTVTVSGMVATADEDTQVRKMLMRISPDRIVRHYDIAQNDVRNIADSLAMQGLKVTYAGRGVFEISGKAANPRDVEAAVARMRHDLSDNVKSVRVSVAQAEDALPSAPSFSFLMSSDDVRYGQTPDGVKHIYTVPEDPASSAATATATATATNGLAGSSANGAANLAANSANSFDTSATDIAGEAPGVHSLTPAPADSPGLVRSGAARGVMQPVEDIPATPPSPATRSANTTAYLPLPK</sequence>
<evidence type="ECO:0000313" key="3">
    <source>
        <dbReference type="EMBL" id="ADN59585.1"/>
    </source>
</evidence>
<organism evidence="3">
    <name type="scientific">Burkholderia sp. (strain CCGE1003)</name>
    <dbReference type="NCBI Taxonomy" id="640512"/>
    <lineage>
        <taxon>Bacteria</taxon>
        <taxon>Pseudomonadati</taxon>
        <taxon>Pseudomonadota</taxon>
        <taxon>Betaproteobacteria</taxon>
        <taxon>Burkholderiales</taxon>
        <taxon>Burkholderiaceae</taxon>
        <taxon>Burkholderia</taxon>
    </lineage>
</organism>
<keyword evidence="2" id="KW-0472">Membrane</keyword>
<reference evidence="3" key="1">
    <citation type="submission" date="2010-09" db="EMBL/GenBank/DDBJ databases">
        <title>Complete sequence of chromosome2 of Burkholderia sp. CCGE1003.</title>
        <authorList>
            <consortium name="US DOE Joint Genome Institute"/>
            <person name="Lucas S."/>
            <person name="Copeland A."/>
            <person name="Lapidus A."/>
            <person name="Cheng J.-F."/>
            <person name="Bruce D."/>
            <person name="Goodwin L."/>
            <person name="Pitluck S."/>
            <person name="Daligault H."/>
            <person name="Davenport K."/>
            <person name="Detter J.C."/>
            <person name="Han C."/>
            <person name="Tapia R."/>
            <person name="Land M."/>
            <person name="Hauser L."/>
            <person name="Jeffries C."/>
            <person name="Kyrpides N."/>
            <person name="Ivanova N."/>
            <person name="Ovchinnikova G."/>
            <person name="Martinez-Romero E."/>
            <person name="Rogel M.A."/>
            <person name="Auchtung J."/>
            <person name="Tiedje J.M."/>
            <person name="Woyke T."/>
        </authorList>
    </citation>
    <scope>NUCLEOTIDE SEQUENCE</scope>
    <source>
        <strain evidence="3">CCGE1003</strain>
    </source>
</reference>
<proteinExistence type="predicted"/>
<dbReference type="STRING" id="640512.BC1003_3645"/>
<dbReference type="AlphaFoldDB" id="E1TI77"/>
<feature type="region of interest" description="Disordered" evidence="1">
    <location>
        <begin position="69"/>
        <end position="106"/>
    </location>
</feature>
<name>E1TI77_BURSG</name>
<keyword evidence="2" id="KW-1133">Transmembrane helix</keyword>
<evidence type="ECO:0000256" key="1">
    <source>
        <dbReference type="SAM" id="MobiDB-lite"/>
    </source>
</evidence>
<feature type="transmembrane region" description="Helical" evidence="2">
    <location>
        <begin position="166"/>
        <end position="187"/>
    </location>
</feature>
<dbReference type="HOGENOM" id="CLU_047217_0_0_4"/>
<dbReference type="OrthoDB" id="5995712at2"/>
<evidence type="ECO:0000256" key="2">
    <source>
        <dbReference type="SAM" id="Phobius"/>
    </source>
</evidence>